<proteinExistence type="inferred from homology"/>
<dbReference type="HOGENOM" id="CLU_023161_0_0_7"/>
<protein>
    <submittedName>
        <fullName evidence="15">TonB-dependent receptor</fullName>
    </submittedName>
</protein>
<dbReference type="EMBL" id="CP002355">
    <property type="protein sequence ID" value="ADR35122.1"/>
    <property type="molecule type" value="Genomic_DNA"/>
</dbReference>
<feature type="compositionally biased region" description="Basic and acidic residues" evidence="12">
    <location>
        <begin position="190"/>
        <end position="205"/>
    </location>
</feature>
<accession>E4TYW2</accession>
<dbReference type="GO" id="GO:0015344">
    <property type="term" value="F:siderophore uptake transmembrane transporter activity"/>
    <property type="evidence" value="ECO:0007669"/>
    <property type="project" value="TreeGrafter"/>
</dbReference>
<feature type="region of interest" description="Disordered" evidence="12">
    <location>
        <begin position="190"/>
        <end position="218"/>
    </location>
</feature>
<keyword evidence="4 10" id="KW-0812">Transmembrane</keyword>
<dbReference type="Proteomes" id="UP000008721">
    <property type="component" value="Chromosome"/>
</dbReference>
<dbReference type="PANTHER" id="PTHR30069">
    <property type="entry name" value="TONB-DEPENDENT OUTER MEMBRANE RECEPTOR"/>
    <property type="match status" value="1"/>
</dbReference>
<feature type="domain" description="TonB-dependent receptor plug" evidence="14">
    <location>
        <begin position="39"/>
        <end position="137"/>
    </location>
</feature>
<evidence type="ECO:0000256" key="7">
    <source>
        <dbReference type="ARBA" id="ARBA00023136"/>
    </source>
</evidence>
<evidence type="ECO:0000256" key="11">
    <source>
        <dbReference type="RuleBase" id="RU003357"/>
    </source>
</evidence>
<dbReference type="Pfam" id="PF00593">
    <property type="entry name" value="TonB_dep_Rec_b-barrel"/>
    <property type="match status" value="1"/>
</dbReference>
<dbReference type="RefSeq" id="WP_013461319.1">
    <property type="nucleotide sequence ID" value="NC_014762.1"/>
</dbReference>
<keyword evidence="9 10" id="KW-0998">Cell outer membrane</keyword>
<dbReference type="PANTHER" id="PTHR30069:SF29">
    <property type="entry name" value="HEMOGLOBIN AND HEMOGLOBIN-HAPTOGLOBIN-BINDING PROTEIN 1-RELATED"/>
    <property type="match status" value="1"/>
</dbReference>
<dbReference type="SUPFAM" id="SSF56935">
    <property type="entry name" value="Porins"/>
    <property type="match status" value="1"/>
</dbReference>
<dbReference type="OrthoDB" id="5389752at2"/>
<dbReference type="PROSITE" id="PS52016">
    <property type="entry name" value="TONB_DEPENDENT_REC_3"/>
    <property type="match status" value="1"/>
</dbReference>
<dbReference type="Gene3D" id="2.170.130.10">
    <property type="entry name" value="TonB-dependent receptor, plug domain"/>
    <property type="match status" value="1"/>
</dbReference>
<dbReference type="Gene3D" id="2.40.170.20">
    <property type="entry name" value="TonB-dependent receptor, beta-barrel domain"/>
    <property type="match status" value="1"/>
</dbReference>
<dbReference type="STRING" id="709032.Sulku_2463"/>
<reference evidence="15 16" key="1">
    <citation type="journal article" date="2012" name="Stand. Genomic Sci.">
        <title>Complete genome sequence of the sulfur compounds oxidizing chemolithoautotroph Sulfuricurvum kujiense type strain (YK-1(T)).</title>
        <authorList>
            <person name="Han C."/>
            <person name="Kotsyurbenko O."/>
            <person name="Chertkov O."/>
            <person name="Held B."/>
            <person name="Lapidus A."/>
            <person name="Nolan M."/>
            <person name="Lucas S."/>
            <person name="Hammon N."/>
            <person name="Deshpande S."/>
            <person name="Cheng J.F."/>
            <person name="Tapia R."/>
            <person name="Goodwin L.A."/>
            <person name="Pitluck S."/>
            <person name="Liolios K."/>
            <person name="Pagani I."/>
            <person name="Ivanova N."/>
            <person name="Mavromatis K."/>
            <person name="Mikhailova N."/>
            <person name="Pati A."/>
            <person name="Chen A."/>
            <person name="Palaniappan K."/>
            <person name="Land M."/>
            <person name="Hauser L."/>
            <person name="Chang Y.J."/>
            <person name="Jeffries C.D."/>
            <person name="Brambilla E.M."/>
            <person name="Rohde M."/>
            <person name="Spring S."/>
            <person name="Sikorski J."/>
            <person name="Goker M."/>
            <person name="Woyke T."/>
            <person name="Bristow J."/>
            <person name="Eisen J.A."/>
            <person name="Markowitz V."/>
            <person name="Hugenholtz P."/>
            <person name="Kyrpides N.C."/>
            <person name="Klenk H.P."/>
            <person name="Detter J.C."/>
        </authorList>
    </citation>
    <scope>NUCLEOTIDE SEQUENCE [LARGE SCALE GENOMIC DNA]</scope>
    <source>
        <strain evidence="16">ATCC BAA-921 / DSM 16994 / JCM 11577 / YK-1</strain>
    </source>
</reference>
<dbReference type="InterPro" id="IPR000531">
    <property type="entry name" value="Beta-barrel_TonB"/>
</dbReference>
<organism evidence="15 16">
    <name type="scientific">Sulfuricurvum kujiense (strain ATCC BAA-921 / DSM 16994 / JCM 11577 / YK-1)</name>
    <dbReference type="NCBI Taxonomy" id="709032"/>
    <lineage>
        <taxon>Bacteria</taxon>
        <taxon>Pseudomonadati</taxon>
        <taxon>Campylobacterota</taxon>
        <taxon>Epsilonproteobacteria</taxon>
        <taxon>Campylobacterales</taxon>
        <taxon>Sulfurimonadaceae</taxon>
        <taxon>Sulfuricurvum</taxon>
    </lineage>
</organism>
<evidence type="ECO:0000256" key="8">
    <source>
        <dbReference type="ARBA" id="ARBA00023170"/>
    </source>
</evidence>
<dbReference type="eggNOG" id="COG4771">
    <property type="taxonomic scope" value="Bacteria"/>
</dbReference>
<evidence type="ECO:0000256" key="3">
    <source>
        <dbReference type="ARBA" id="ARBA00022452"/>
    </source>
</evidence>
<name>E4TYW2_SULKY</name>
<keyword evidence="2 10" id="KW-0813">Transport</keyword>
<dbReference type="InterPro" id="IPR036942">
    <property type="entry name" value="Beta-barrel_TonB_sf"/>
</dbReference>
<evidence type="ECO:0000259" key="14">
    <source>
        <dbReference type="Pfam" id="PF07715"/>
    </source>
</evidence>
<evidence type="ECO:0000256" key="1">
    <source>
        <dbReference type="ARBA" id="ARBA00004571"/>
    </source>
</evidence>
<evidence type="ECO:0000256" key="10">
    <source>
        <dbReference type="PROSITE-ProRule" id="PRU01360"/>
    </source>
</evidence>
<feature type="domain" description="TonB-dependent receptor-like beta-barrel" evidence="13">
    <location>
        <begin position="236"/>
        <end position="651"/>
    </location>
</feature>
<keyword evidence="5" id="KW-0732">Signal</keyword>
<evidence type="ECO:0000256" key="5">
    <source>
        <dbReference type="ARBA" id="ARBA00022729"/>
    </source>
</evidence>
<dbReference type="AlphaFoldDB" id="E4TYW2"/>
<dbReference type="InterPro" id="IPR037066">
    <property type="entry name" value="Plug_dom_sf"/>
</dbReference>
<dbReference type="InterPro" id="IPR039426">
    <property type="entry name" value="TonB-dep_rcpt-like"/>
</dbReference>
<evidence type="ECO:0000259" key="13">
    <source>
        <dbReference type="Pfam" id="PF00593"/>
    </source>
</evidence>
<dbReference type="GO" id="GO:0009279">
    <property type="term" value="C:cell outer membrane"/>
    <property type="evidence" value="ECO:0007669"/>
    <property type="project" value="UniProtKB-SubCell"/>
</dbReference>
<comment type="similarity">
    <text evidence="10 11">Belongs to the TonB-dependent receptor family.</text>
</comment>
<evidence type="ECO:0000313" key="15">
    <source>
        <dbReference type="EMBL" id="ADR35122.1"/>
    </source>
</evidence>
<keyword evidence="8 15" id="KW-0675">Receptor</keyword>
<keyword evidence="3 10" id="KW-1134">Transmembrane beta strand</keyword>
<evidence type="ECO:0000256" key="4">
    <source>
        <dbReference type="ARBA" id="ARBA00022692"/>
    </source>
</evidence>
<evidence type="ECO:0000313" key="16">
    <source>
        <dbReference type="Proteomes" id="UP000008721"/>
    </source>
</evidence>
<dbReference type="KEGG" id="sku:Sulku_2463"/>
<evidence type="ECO:0000256" key="12">
    <source>
        <dbReference type="SAM" id="MobiDB-lite"/>
    </source>
</evidence>
<gene>
    <name evidence="15" type="ordered locus">Sulku_2463</name>
</gene>
<sequence>MNQRLLIAALLASSVYAEETVVLEKIQIAEDYTAIDERRDNSIAKRIIKAEELTQYGDANALEILRRTPGVTIPNGKGPASAPGKGYTVVMIDGEATSTGTSKRVSPLEQISPDMIERIEVMSNGSAEYTAESMGGIVNVVLKKPKAEGRTSAKVTLGAYGEDLSETAYVQREGKLDKVSYMVNLTASENRKEDRTDIATDKAALETDEERDDRSKNRSVGLRAKLNYTASPRLKILYDGSVTFNHNTDRIDSTTLTEGSATPTSRYQSHDDATNTMLWSALGAEHRFGDDIFEWKAKIHSFEERGDLESLSTPSATNRKEHDYVLSRFYGFQGDYTALRDEHFMKAGFELKRSDQIDETTRILNGVDVTSVNDKIQMKEDKLSLYIQDEYTLNEGIVITPGLRYETLNRDYGATSNLGYFAPSLHALFQVTPTDNIRASVAKTVRLPRLSQLSASTNSTLDENSIHRPDVIGNPNLTEEKALSYELRYEHFFEDKGLASIGGFYRTIDDKIENAIRFNSVSGRYEQTPENAGEGSLWGLELEFKKSLKEYISGLGLFANATLQDSSLTNTLTGVKRELLQTPNFTCNLGFDHTLKASEITYGAAYRYVGGYDDPQEYFISQSQKGYGTLDLYANKRLNKTFKVQLNVKNITASTVETTSRLYDAGGAITQTQVDKEHTKPQLFLSIEGKW</sequence>
<dbReference type="InterPro" id="IPR012910">
    <property type="entry name" value="Plug_dom"/>
</dbReference>
<dbReference type="GO" id="GO:0044718">
    <property type="term" value="P:siderophore transmembrane transport"/>
    <property type="evidence" value="ECO:0007669"/>
    <property type="project" value="TreeGrafter"/>
</dbReference>
<comment type="subcellular location">
    <subcellularLocation>
        <location evidence="1 10">Cell outer membrane</location>
        <topology evidence="1 10">Multi-pass membrane protein</topology>
    </subcellularLocation>
</comment>
<evidence type="ECO:0000256" key="9">
    <source>
        <dbReference type="ARBA" id="ARBA00023237"/>
    </source>
</evidence>
<dbReference type="CDD" id="cd01347">
    <property type="entry name" value="ligand_gated_channel"/>
    <property type="match status" value="1"/>
</dbReference>
<keyword evidence="6 11" id="KW-0798">TonB box</keyword>
<evidence type="ECO:0000256" key="6">
    <source>
        <dbReference type="ARBA" id="ARBA00023077"/>
    </source>
</evidence>
<keyword evidence="7 10" id="KW-0472">Membrane</keyword>
<evidence type="ECO:0000256" key="2">
    <source>
        <dbReference type="ARBA" id="ARBA00022448"/>
    </source>
</evidence>
<keyword evidence="16" id="KW-1185">Reference proteome</keyword>
<dbReference type="Pfam" id="PF07715">
    <property type="entry name" value="Plug"/>
    <property type="match status" value="1"/>
</dbReference>